<sequence length="699" mass="76854">MKKTFTLSLLALASAALAQEQLPAVTVQGRHANAPVSVGGFGDTPNARLPLQALRIDAERLSELGLDGLSALPLLDASISDSYNSLGYVAKFSVRGFEVDTRFNLRRDGLPINGETVLPLFNKAALEVLKGASGLQAGTSAPGGLINLITKRPDQQRLDLSLGWESHDSRSAAIDWSQRFGPQQTFGLRINASVAELDPWLHKAQGHSHGFALAADWRLSRDTLIEAEVETHHQSQPSQPGFSLLGGRLPSIHEVDRRRNLNDAAWRLPVVFDGDYASLRLQQRLNPDWLLTLHAGTQRARTDDRVAFPFGCSAEDNYSRYCADGSFDLYDFRSENERRDSDALRATVDGKLQFGGLQHQVRAELLHSRYQLRPQRQAYNWAGSGSVFGGGSSQADPSLTDENTLRDERSTELALSDQVQFGALELFAGLRHSRIEREAVRTDGSRATAYAQGFTTPWIGATWALTPQLRAYASAGQGIESEVIPNRSRYKNPGQALPALRSHQLEMGLKAGSQTVDWSIAAFEVRRPQWSDIGACSSAVGSCERKADGEARHRGIEAQADLKWQGGGLLASAMGLQARRQGAQDPTLNGKAPVNVPQLSLRLGLRQEVLQGLTLQTSLVHEGRRQVLPDNSLQIAGWTRMDLNARFQHTVGQQQWTWRAGVDNLFDHKAWKESPYTFGHSYLFPLAPRTWSAGLNIAL</sequence>
<evidence type="ECO:0000256" key="2">
    <source>
        <dbReference type="ARBA" id="ARBA00009810"/>
    </source>
</evidence>
<dbReference type="InterPro" id="IPR039426">
    <property type="entry name" value="TonB-dep_rcpt-like"/>
</dbReference>
<evidence type="ECO:0000256" key="6">
    <source>
        <dbReference type="ARBA" id="ARBA00023077"/>
    </source>
</evidence>
<keyword evidence="3 10" id="KW-0813">Transport</keyword>
<dbReference type="InterPro" id="IPR010105">
    <property type="entry name" value="TonB_sidphr_rcpt"/>
</dbReference>
<dbReference type="PANTHER" id="PTHR32552:SF83">
    <property type="entry name" value="BLR3904 PROTEIN"/>
    <property type="match status" value="1"/>
</dbReference>
<dbReference type="Pfam" id="PF07715">
    <property type="entry name" value="Plug"/>
    <property type="match status" value="1"/>
</dbReference>
<keyword evidence="7 10" id="KW-0472">Membrane</keyword>
<dbReference type="PANTHER" id="PTHR32552">
    <property type="entry name" value="FERRICHROME IRON RECEPTOR-RELATED"/>
    <property type="match status" value="1"/>
</dbReference>
<keyword evidence="8 15" id="KW-0675">Receptor</keyword>
<evidence type="ECO:0000256" key="11">
    <source>
        <dbReference type="RuleBase" id="RU003357"/>
    </source>
</evidence>
<proteinExistence type="inferred from homology"/>
<dbReference type="RefSeq" id="WP_246071432.1">
    <property type="nucleotide sequence ID" value="NZ_CP040709.1"/>
</dbReference>
<dbReference type="GO" id="GO:0038023">
    <property type="term" value="F:signaling receptor activity"/>
    <property type="evidence" value="ECO:0007669"/>
    <property type="project" value="InterPro"/>
</dbReference>
<dbReference type="AlphaFoldDB" id="A0A840S4X0"/>
<evidence type="ECO:0000256" key="5">
    <source>
        <dbReference type="ARBA" id="ARBA00022692"/>
    </source>
</evidence>
<name>A0A840S4X0_9BURK</name>
<evidence type="ECO:0000313" key="16">
    <source>
        <dbReference type="Proteomes" id="UP000554837"/>
    </source>
</evidence>
<evidence type="ECO:0000256" key="4">
    <source>
        <dbReference type="ARBA" id="ARBA00022452"/>
    </source>
</evidence>
<keyword evidence="6 11" id="KW-0798">TonB box</keyword>
<dbReference type="InterPro" id="IPR036942">
    <property type="entry name" value="Beta-barrel_TonB_sf"/>
</dbReference>
<evidence type="ECO:0000313" key="15">
    <source>
        <dbReference type="EMBL" id="MBB5203549.1"/>
    </source>
</evidence>
<dbReference type="EMBL" id="JACHHO010000001">
    <property type="protein sequence ID" value="MBB5203549.1"/>
    <property type="molecule type" value="Genomic_DNA"/>
</dbReference>
<dbReference type="SUPFAM" id="SSF56935">
    <property type="entry name" value="Porins"/>
    <property type="match status" value="1"/>
</dbReference>
<evidence type="ECO:0000256" key="3">
    <source>
        <dbReference type="ARBA" id="ARBA00022448"/>
    </source>
</evidence>
<feature type="domain" description="TonB-dependent receptor-like beta-barrel" evidence="13">
    <location>
        <begin position="217"/>
        <end position="665"/>
    </location>
</feature>
<dbReference type="GO" id="GO:0015344">
    <property type="term" value="F:siderophore uptake transmembrane transporter activity"/>
    <property type="evidence" value="ECO:0007669"/>
    <property type="project" value="TreeGrafter"/>
</dbReference>
<evidence type="ECO:0000256" key="10">
    <source>
        <dbReference type="PROSITE-ProRule" id="PRU01360"/>
    </source>
</evidence>
<feature type="chain" id="PRO_5032600290" evidence="12">
    <location>
        <begin position="19"/>
        <end position="699"/>
    </location>
</feature>
<dbReference type="InterPro" id="IPR037066">
    <property type="entry name" value="Plug_dom_sf"/>
</dbReference>
<dbReference type="Proteomes" id="UP000554837">
    <property type="component" value="Unassembled WGS sequence"/>
</dbReference>
<keyword evidence="12" id="KW-0732">Signal</keyword>
<evidence type="ECO:0000259" key="13">
    <source>
        <dbReference type="Pfam" id="PF00593"/>
    </source>
</evidence>
<dbReference type="Gene3D" id="2.40.170.20">
    <property type="entry name" value="TonB-dependent receptor, beta-barrel domain"/>
    <property type="match status" value="1"/>
</dbReference>
<evidence type="ECO:0000259" key="14">
    <source>
        <dbReference type="Pfam" id="PF07715"/>
    </source>
</evidence>
<evidence type="ECO:0000256" key="9">
    <source>
        <dbReference type="ARBA" id="ARBA00023237"/>
    </source>
</evidence>
<comment type="similarity">
    <text evidence="2 10 11">Belongs to the TonB-dependent receptor family.</text>
</comment>
<dbReference type="InterPro" id="IPR012910">
    <property type="entry name" value="Plug_dom"/>
</dbReference>
<dbReference type="PROSITE" id="PS52016">
    <property type="entry name" value="TONB_DEPENDENT_REC_3"/>
    <property type="match status" value="1"/>
</dbReference>
<keyword evidence="9 10" id="KW-0998">Cell outer membrane</keyword>
<keyword evidence="16" id="KW-1185">Reference proteome</keyword>
<dbReference type="GO" id="GO:0009279">
    <property type="term" value="C:cell outer membrane"/>
    <property type="evidence" value="ECO:0007669"/>
    <property type="project" value="UniProtKB-SubCell"/>
</dbReference>
<keyword evidence="4 10" id="KW-1134">Transmembrane beta strand</keyword>
<comment type="subcellular location">
    <subcellularLocation>
        <location evidence="1 10">Cell outer membrane</location>
        <topology evidence="1 10">Multi-pass membrane protein</topology>
    </subcellularLocation>
</comment>
<evidence type="ECO:0000256" key="7">
    <source>
        <dbReference type="ARBA" id="ARBA00023136"/>
    </source>
</evidence>
<protein>
    <submittedName>
        <fullName evidence="15">Iron complex outermembrane receptor protein</fullName>
    </submittedName>
</protein>
<comment type="caution">
    <text evidence="15">The sequence shown here is derived from an EMBL/GenBank/DDBJ whole genome shotgun (WGS) entry which is preliminary data.</text>
</comment>
<dbReference type="GO" id="GO:0015891">
    <property type="term" value="P:siderophore transport"/>
    <property type="evidence" value="ECO:0007669"/>
    <property type="project" value="InterPro"/>
</dbReference>
<dbReference type="CDD" id="cd01347">
    <property type="entry name" value="ligand_gated_channel"/>
    <property type="match status" value="1"/>
</dbReference>
<dbReference type="Pfam" id="PF00593">
    <property type="entry name" value="TonB_dep_Rec_b-barrel"/>
    <property type="match status" value="1"/>
</dbReference>
<accession>A0A840S4X0</accession>
<gene>
    <name evidence="15" type="ORF">HNQ51_000842</name>
</gene>
<organism evidence="15 16">
    <name type="scientific">Inhella inkyongensis</name>
    <dbReference type="NCBI Taxonomy" id="392593"/>
    <lineage>
        <taxon>Bacteria</taxon>
        <taxon>Pseudomonadati</taxon>
        <taxon>Pseudomonadota</taxon>
        <taxon>Betaproteobacteria</taxon>
        <taxon>Burkholderiales</taxon>
        <taxon>Sphaerotilaceae</taxon>
        <taxon>Inhella</taxon>
    </lineage>
</organism>
<dbReference type="NCBIfam" id="TIGR01783">
    <property type="entry name" value="TonB-siderophor"/>
    <property type="match status" value="1"/>
</dbReference>
<evidence type="ECO:0000256" key="1">
    <source>
        <dbReference type="ARBA" id="ARBA00004571"/>
    </source>
</evidence>
<feature type="signal peptide" evidence="12">
    <location>
        <begin position="1"/>
        <end position="18"/>
    </location>
</feature>
<dbReference type="InterPro" id="IPR000531">
    <property type="entry name" value="Beta-barrel_TonB"/>
</dbReference>
<feature type="domain" description="TonB-dependent receptor plug" evidence="14">
    <location>
        <begin position="76"/>
        <end position="144"/>
    </location>
</feature>
<dbReference type="Gene3D" id="2.170.130.10">
    <property type="entry name" value="TonB-dependent receptor, plug domain"/>
    <property type="match status" value="1"/>
</dbReference>
<keyword evidence="5 10" id="KW-0812">Transmembrane</keyword>
<evidence type="ECO:0000256" key="8">
    <source>
        <dbReference type="ARBA" id="ARBA00023170"/>
    </source>
</evidence>
<reference evidence="15 16" key="1">
    <citation type="submission" date="2020-08" db="EMBL/GenBank/DDBJ databases">
        <title>Genomic Encyclopedia of Type Strains, Phase IV (KMG-IV): sequencing the most valuable type-strain genomes for metagenomic binning, comparative biology and taxonomic classification.</title>
        <authorList>
            <person name="Goeker M."/>
        </authorList>
    </citation>
    <scope>NUCLEOTIDE SEQUENCE [LARGE SCALE GENOMIC DNA]</scope>
    <source>
        <strain evidence="15 16">DSM 23958</strain>
    </source>
</reference>
<evidence type="ECO:0000256" key="12">
    <source>
        <dbReference type="SAM" id="SignalP"/>
    </source>
</evidence>